<proteinExistence type="predicted"/>
<comment type="caution">
    <text evidence="1">The sequence shown here is derived from an EMBL/GenBank/DDBJ whole genome shotgun (WGS) entry which is preliminary data.</text>
</comment>
<keyword evidence="2" id="KW-1185">Reference proteome</keyword>
<dbReference type="PANTHER" id="PTHR33361">
    <property type="entry name" value="GLR0591 PROTEIN"/>
    <property type="match status" value="1"/>
</dbReference>
<sequence>MSAVRAIADRYLDSLAPHEPAAAQALGRQAADRLPDFTPGWAEARRALDESTAAELRALDPSEVSPGDRGLHAAMIERLDSEVSLFDTGFTPRLLAPLATPVHFIREAFDDTVVTADAAGDAVLARLAAVPATLADLRRRLEWSRDEGARGRFSGGGVAGATQVAVVADQIASWIDPDGMDYFGSLRTEGLDATRTARLASLAAEASAAFAAFEEFLRSDLSADAPVQDAVGEEVYQATSRAFLGSDLDLDEIYAYGWSELERLVGESRRIASELTQTPVDADVTRRAVALLEATGEQALSGRDEISAWLRDRVDQTIAQLDGTAFDLPSDIGEVECVVTEAASGVVYYLPGAPDGSSPSKIVWTIPRGRSSIATWHEVTSVHHEGVPGHHLEHAINRANASLHPWQRYLCEVHGYAEGWAHYAEGLADELGLIRTPAERLGMVFGQIWRSVRIVADLGLHTNRPIPGNSLTDATTWTPELARTFLRDLAMTDDHTAIFEVDRYFGWPGQALAFKVGAKLWRDAREQSRERLGADFDLKRFHSDALGAGPMGLGPLRATLLADR</sequence>
<dbReference type="Pfam" id="PF05960">
    <property type="entry name" value="DUF885"/>
    <property type="match status" value="1"/>
</dbReference>
<protein>
    <recommendedName>
        <fullName evidence="3">DUF885 domain-containing protein</fullName>
    </recommendedName>
</protein>
<name>A0A9W6HBM4_9MICO</name>
<dbReference type="RefSeq" id="WP_271177470.1">
    <property type="nucleotide sequence ID" value="NZ_BAAAJO010000002.1"/>
</dbReference>
<dbReference type="PANTHER" id="PTHR33361:SF2">
    <property type="entry name" value="DUF885 DOMAIN-CONTAINING PROTEIN"/>
    <property type="match status" value="1"/>
</dbReference>
<accession>A0A9W6HBM4</accession>
<evidence type="ECO:0000313" key="2">
    <source>
        <dbReference type="Proteomes" id="UP001142372"/>
    </source>
</evidence>
<organism evidence="1 2">
    <name type="scientific">Leifsonia poae</name>
    <dbReference type="NCBI Taxonomy" id="110933"/>
    <lineage>
        <taxon>Bacteria</taxon>
        <taxon>Bacillati</taxon>
        <taxon>Actinomycetota</taxon>
        <taxon>Actinomycetes</taxon>
        <taxon>Micrococcales</taxon>
        <taxon>Microbacteriaceae</taxon>
        <taxon>Leifsonia</taxon>
    </lineage>
</organism>
<reference evidence="1" key="2">
    <citation type="submission" date="2023-01" db="EMBL/GenBank/DDBJ databases">
        <authorList>
            <person name="Sun Q."/>
            <person name="Evtushenko L."/>
        </authorList>
    </citation>
    <scope>NUCLEOTIDE SEQUENCE</scope>
    <source>
        <strain evidence="1">VKM Ac-1401</strain>
    </source>
</reference>
<evidence type="ECO:0008006" key="3">
    <source>
        <dbReference type="Google" id="ProtNLM"/>
    </source>
</evidence>
<gene>
    <name evidence="1" type="ORF">GCM10017584_23820</name>
</gene>
<dbReference type="Proteomes" id="UP001142372">
    <property type="component" value="Unassembled WGS sequence"/>
</dbReference>
<dbReference type="AlphaFoldDB" id="A0A9W6HBM4"/>
<dbReference type="EMBL" id="BSEN01000012">
    <property type="protein sequence ID" value="GLJ76808.1"/>
    <property type="molecule type" value="Genomic_DNA"/>
</dbReference>
<dbReference type="InterPro" id="IPR010281">
    <property type="entry name" value="DUF885"/>
</dbReference>
<evidence type="ECO:0000313" key="1">
    <source>
        <dbReference type="EMBL" id="GLJ76808.1"/>
    </source>
</evidence>
<reference evidence="1" key="1">
    <citation type="journal article" date="2014" name="Int. J. Syst. Evol. Microbiol.">
        <title>Complete genome sequence of Corynebacterium casei LMG S-19264T (=DSM 44701T), isolated from a smear-ripened cheese.</title>
        <authorList>
            <consortium name="US DOE Joint Genome Institute (JGI-PGF)"/>
            <person name="Walter F."/>
            <person name="Albersmeier A."/>
            <person name="Kalinowski J."/>
            <person name="Ruckert C."/>
        </authorList>
    </citation>
    <scope>NUCLEOTIDE SEQUENCE</scope>
    <source>
        <strain evidence="1">VKM Ac-1401</strain>
    </source>
</reference>